<dbReference type="KEGG" id="ntt:TAO_0299"/>
<dbReference type="EMBL" id="AP014836">
    <property type="protein sequence ID" value="BAW79669.1"/>
    <property type="molecule type" value="Genomic_DNA"/>
</dbReference>
<proteinExistence type="predicted"/>
<sequence>MKTITISSVIDVVGSLANDDISGSVYFMDNNKAGGSIGQGTENLRTVVEQGDRLVWTVICLECEAYSAIDSVDINKEFCEPEKKIYPGTDISYWVGTVKKPIVDVEVPYSIKFKAGTRHEPITTTSNLALVGKKI</sequence>
<dbReference type="OrthoDB" id="4199881at2"/>
<dbReference type="RefSeq" id="WP_096526296.1">
    <property type="nucleotide sequence ID" value="NZ_AP014836.1"/>
</dbReference>
<evidence type="ECO:0000313" key="1">
    <source>
        <dbReference type="EMBL" id="BAW79669.1"/>
    </source>
</evidence>
<protein>
    <submittedName>
        <fullName evidence="1">Hypothetical conserved protein</fullName>
    </submittedName>
</protein>
<name>A0A1Q2SKM3_9GAMM</name>
<evidence type="ECO:0000313" key="2">
    <source>
        <dbReference type="Proteomes" id="UP000243679"/>
    </source>
</evidence>
<gene>
    <name evidence="1" type="ORF">TAO_0299</name>
</gene>
<reference evidence="1 2" key="1">
    <citation type="journal article" date="2017" name="ISME J.">
        <title>An acid-tolerant ammonia-oxidizing ?-proteobacterium from soil.</title>
        <authorList>
            <person name="Hayatsu M."/>
            <person name="Tago K."/>
            <person name="Uchiyama I."/>
            <person name="Toyoda A."/>
            <person name="Wang Y."/>
            <person name="Shimomura Y."/>
            <person name="Okubo T."/>
            <person name="Kurisu F."/>
            <person name="Hirono Y."/>
            <person name="Nonaka K."/>
            <person name="Akiyama H."/>
            <person name="Itoh T."/>
            <person name="Takami H."/>
        </authorList>
    </citation>
    <scope>NUCLEOTIDE SEQUENCE [LARGE SCALE GENOMIC DNA]</scope>
    <source>
        <strain evidence="1 2">TAO100</strain>
    </source>
</reference>
<dbReference type="Proteomes" id="UP000243679">
    <property type="component" value="Chromosome"/>
</dbReference>
<organism evidence="1 2">
    <name type="scientific">Candidatus Nitrosoglobus terrae</name>
    <dbReference type="NCBI Taxonomy" id="1630141"/>
    <lineage>
        <taxon>Bacteria</taxon>
        <taxon>Pseudomonadati</taxon>
        <taxon>Pseudomonadota</taxon>
        <taxon>Gammaproteobacteria</taxon>
        <taxon>Chromatiales</taxon>
        <taxon>Chromatiaceae</taxon>
        <taxon>Candidatus Nitrosoglobus</taxon>
    </lineage>
</organism>
<keyword evidence="2" id="KW-1185">Reference proteome</keyword>
<accession>A0A1Q2SKM3</accession>
<dbReference type="AlphaFoldDB" id="A0A1Q2SKM3"/>